<dbReference type="GO" id="GO:0019706">
    <property type="term" value="F:protein-cysteine S-palmitoyltransferase activity"/>
    <property type="evidence" value="ECO:0007669"/>
    <property type="project" value="UniProtKB-EC"/>
</dbReference>
<keyword evidence="6 7" id="KW-0012">Acyltransferase</keyword>
<accession>A0A210QQ18</accession>
<dbReference type="PANTHER" id="PTHR12246">
    <property type="entry name" value="PALMITOYLTRANSFERASE ZDHHC16"/>
    <property type="match status" value="1"/>
</dbReference>
<proteinExistence type="inferred from homology"/>
<name>A0A210QQ18_MIZYE</name>
<dbReference type="InterPro" id="IPR001594">
    <property type="entry name" value="Palmitoyltrfase_DHHC"/>
</dbReference>
<keyword evidence="4 7" id="KW-1133">Transmembrane helix</keyword>
<feature type="region of interest" description="Disordered" evidence="8">
    <location>
        <begin position="390"/>
        <end position="409"/>
    </location>
</feature>
<evidence type="ECO:0000256" key="5">
    <source>
        <dbReference type="ARBA" id="ARBA00023136"/>
    </source>
</evidence>
<keyword evidence="5 7" id="KW-0472">Membrane</keyword>
<evidence type="ECO:0000256" key="2">
    <source>
        <dbReference type="ARBA" id="ARBA00022679"/>
    </source>
</evidence>
<dbReference type="InterPro" id="IPR039859">
    <property type="entry name" value="PFA4/ZDH16/20/ERF2-like"/>
</dbReference>
<evidence type="ECO:0000256" key="8">
    <source>
        <dbReference type="SAM" id="MobiDB-lite"/>
    </source>
</evidence>
<dbReference type="Pfam" id="PF01529">
    <property type="entry name" value="DHHC"/>
    <property type="match status" value="1"/>
</dbReference>
<feature type="transmembrane region" description="Helical" evidence="7">
    <location>
        <begin position="182"/>
        <end position="209"/>
    </location>
</feature>
<keyword evidence="2 7" id="KW-0808">Transferase</keyword>
<comment type="similarity">
    <text evidence="7">Belongs to the DHHC palmitoyltransferase family.</text>
</comment>
<evidence type="ECO:0000256" key="6">
    <source>
        <dbReference type="ARBA" id="ARBA00023315"/>
    </source>
</evidence>
<dbReference type="Proteomes" id="UP000242188">
    <property type="component" value="Unassembled WGS sequence"/>
</dbReference>
<keyword evidence="3 7" id="KW-0812">Transmembrane</keyword>
<comment type="catalytic activity">
    <reaction evidence="7">
        <text>L-cysteinyl-[protein] + hexadecanoyl-CoA = S-hexadecanoyl-L-cysteinyl-[protein] + CoA</text>
        <dbReference type="Rhea" id="RHEA:36683"/>
        <dbReference type="Rhea" id="RHEA-COMP:10131"/>
        <dbReference type="Rhea" id="RHEA-COMP:11032"/>
        <dbReference type="ChEBI" id="CHEBI:29950"/>
        <dbReference type="ChEBI" id="CHEBI:57287"/>
        <dbReference type="ChEBI" id="CHEBI:57379"/>
        <dbReference type="ChEBI" id="CHEBI:74151"/>
        <dbReference type="EC" id="2.3.1.225"/>
    </reaction>
</comment>
<keyword evidence="11" id="KW-1185">Reference proteome</keyword>
<dbReference type="EC" id="2.3.1.225" evidence="7"/>
<dbReference type="STRING" id="6573.A0A210QQ18"/>
<evidence type="ECO:0000259" key="9">
    <source>
        <dbReference type="Pfam" id="PF01529"/>
    </source>
</evidence>
<protein>
    <recommendedName>
        <fullName evidence="7">Palmitoyltransferase</fullName>
        <ecNumber evidence="7">2.3.1.225</ecNumber>
    </recommendedName>
</protein>
<sequence>MGQFTYKMVVRPSQLFHWGPIIALSVIFMISFTGMRCLLMWWPLHTPGGIMHLCIYCMWMFLVLYNYLLAAFKGPGFVPKGWRPDSEEGESCLQYCEVCEGFKSPRSHHCRKCDRCVMKMDHHCPWINSCCGHYNHANFVYFLFFAPLGCTHAAIVLVISTYKALNWQYYMYYTNDPIVQLGFAGFITAMFAIGLAIGVFIAVGMLFVIQMKSIIKNESGIESWIIEKALDRDREPEEGEFIYPYNFGCWKNLSQVFTWSGMPQADGITWPVREGCNQYTLTIEQIQQKALKRDRTLEYLIVSDFSGAWIPLNMGCRVCLNMPCTDEPRIPVAAGDKVLVTRWKKRWLYGTKLIASKLKAGKKKRVRGWFPRCCAKELVMDDGDHEEVITNHNTEKTEVQEQNLGKKDN</sequence>
<gene>
    <name evidence="10" type="ORF">KP79_PYT06465</name>
</gene>
<comment type="domain">
    <text evidence="7">The DHHC domain is required for palmitoyltransferase activity.</text>
</comment>
<feature type="transmembrane region" description="Helical" evidence="7">
    <location>
        <begin position="21"/>
        <end position="44"/>
    </location>
</feature>
<comment type="subcellular location">
    <subcellularLocation>
        <location evidence="1">Membrane</location>
        <topology evidence="1">Multi-pass membrane protein</topology>
    </subcellularLocation>
</comment>
<organism evidence="10 11">
    <name type="scientific">Mizuhopecten yessoensis</name>
    <name type="common">Japanese scallop</name>
    <name type="synonym">Patinopecten yessoensis</name>
    <dbReference type="NCBI Taxonomy" id="6573"/>
    <lineage>
        <taxon>Eukaryota</taxon>
        <taxon>Metazoa</taxon>
        <taxon>Spiralia</taxon>
        <taxon>Lophotrochozoa</taxon>
        <taxon>Mollusca</taxon>
        <taxon>Bivalvia</taxon>
        <taxon>Autobranchia</taxon>
        <taxon>Pteriomorphia</taxon>
        <taxon>Pectinida</taxon>
        <taxon>Pectinoidea</taxon>
        <taxon>Pectinidae</taxon>
        <taxon>Mizuhopecten</taxon>
    </lineage>
</organism>
<comment type="caution">
    <text evidence="10">The sequence shown here is derived from an EMBL/GenBank/DDBJ whole genome shotgun (WGS) entry which is preliminary data.</text>
</comment>
<evidence type="ECO:0000256" key="4">
    <source>
        <dbReference type="ARBA" id="ARBA00022989"/>
    </source>
</evidence>
<feature type="transmembrane region" description="Helical" evidence="7">
    <location>
        <begin position="139"/>
        <end position="162"/>
    </location>
</feature>
<evidence type="ECO:0000313" key="11">
    <source>
        <dbReference type="Proteomes" id="UP000242188"/>
    </source>
</evidence>
<dbReference type="GO" id="GO:0016020">
    <property type="term" value="C:membrane"/>
    <property type="evidence" value="ECO:0007669"/>
    <property type="project" value="UniProtKB-SubCell"/>
</dbReference>
<evidence type="ECO:0000256" key="1">
    <source>
        <dbReference type="ARBA" id="ARBA00004141"/>
    </source>
</evidence>
<evidence type="ECO:0000256" key="3">
    <source>
        <dbReference type="ARBA" id="ARBA00022692"/>
    </source>
</evidence>
<dbReference type="OrthoDB" id="331948at2759"/>
<feature type="domain" description="Palmitoyltransferase DHHC" evidence="9">
    <location>
        <begin position="93"/>
        <end position="224"/>
    </location>
</feature>
<dbReference type="AlphaFoldDB" id="A0A210QQ18"/>
<feature type="transmembrane region" description="Helical" evidence="7">
    <location>
        <begin position="50"/>
        <end position="70"/>
    </location>
</feature>
<evidence type="ECO:0000256" key="7">
    <source>
        <dbReference type="RuleBase" id="RU079119"/>
    </source>
</evidence>
<dbReference type="EMBL" id="NEDP02002422">
    <property type="protein sequence ID" value="OWF50827.1"/>
    <property type="molecule type" value="Genomic_DNA"/>
</dbReference>
<dbReference type="PROSITE" id="PS50216">
    <property type="entry name" value="DHHC"/>
    <property type="match status" value="1"/>
</dbReference>
<reference evidence="10 11" key="1">
    <citation type="journal article" date="2017" name="Nat. Ecol. Evol.">
        <title>Scallop genome provides insights into evolution of bilaterian karyotype and development.</title>
        <authorList>
            <person name="Wang S."/>
            <person name="Zhang J."/>
            <person name="Jiao W."/>
            <person name="Li J."/>
            <person name="Xun X."/>
            <person name="Sun Y."/>
            <person name="Guo X."/>
            <person name="Huan P."/>
            <person name="Dong B."/>
            <person name="Zhang L."/>
            <person name="Hu X."/>
            <person name="Sun X."/>
            <person name="Wang J."/>
            <person name="Zhao C."/>
            <person name="Wang Y."/>
            <person name="Wang D."/>
            <person name="Huang X."/>
            <person name="Wang R."/>
            <person name="Lv J."/>
            <person name="Li Y."/>
            <person name="Zhang Z."/>
            <person name="Liu B."/>
            <person name="Lu W."/>
            <person name="Hui Y."/>
            <person name="Liang J."/>
            <person name="Zhou Z."/>
            <person name="Hou R."/>
            <person name="Li X."/>
            <person name="Liu Y."/>
            <person name="Li H."/>
            <person name="Ning X."/>
            <person name="Lin Y."/>
            <person name="Zhao L."/>
            <person name="Xing Q."/>
            <person name="Dou J."/>
            <person name="Li Y."/>
            <person name="Mao J."/>
            <person name="Guo H."/>
            <person name="Dou H."/>
            <person name="Li T."/>
            <person name="Mu C."/>
            <person name="Jiang W."/>
            <person name="Fu Q."/>
            <person name="Fu X."/>
            <person name="Miao Y."/>
            <person name="Liu J."/>
            <person name="Yu Q."/>
            <person name="Li R."/>
            <person name="Liao H."/>
            <person name="Li X."/>
            <person name="Kong Y."/>
            <person name="Jiang Z."/>
            <person name="Chourrout D."/>
            <person name="Li R."/>
            <person name="Bao Z."/>
        </authorList>
    </citation>
    <scope>NUCLEOTIDE SEQUENCE [LARGE SCALE GENOMIC DNA]</scope>
    <source>
        <strain evidence="10 11">PY_sf001</strain>
    </source>
</reference>
<evidence type="ECO:0000313" key="10">
    <source>
        <dbReference type="EMBL" id="OWF50827.1"/>
    </source>
</evidence>